<evidence type="ECO:0000313" key="1">
    <source>
        <dbReference type="EMBL" id="OAD46039.1"/>
    </source>
</evidence>
<organism evidence="1 2">
    <name type="scientific">Polaribacter atrinae</name>
    <dbReference type="NCBI Taxonomy" id="1333662"/>
    <lineage>
        <taxon>Bacteria</taxon>
        <taxon>Pseudomonadati</taxon>
        <taxon>Bacteroidota</taxon>
        <taxon>Flavobacteriia</taxon>
        <taxon>Flavobacteriales</taxon>
        <taxon>Flavobacteriaceae</taxon>
    </lineage>
</organism>
<keyword evidence="2" id="KW-1185">Reference proteome</keyword>
<dbReference type="Proteomes" id="UP000076923">
    <property type="component" value="Unassembled WGS sequence"/>
</dbReference>
<gene>
    <name evidence="1" type="ORF">LPB303_03740</name>
</gene>
<dbReference type="STRING" id="1333662.LPB303_03740"/>
<dbReference type="OrthoDB" id="978692at2"/>
<reference evidence="1 2" key="1">
    <citation type="submission" date="2016-02" db="EMBL/GenBank/DDBJ databases">
        <title>Draft genome sequence of Polaribacter atrinae KACC17473.</title>
        <authorList>
            <person name="Shin S.-K."/>
            <person name="Yi H."/>
        </authorList>
    </citation>
    <scope>NUCLEOTIDE SEQUENCE [LARGE SCALE GENOMIC DNA]</scope>
    <source>
        <strain evidence="1 2">KACC 17473</strain>
    </source>
</reference>
<sequence length="163" mass="19014">MFILTSFITTAQEHENFKHFRISPVITHTFIPTTTNEGDKTVIVPTFGLDLEYWLNEKWGFGFHNDIELETFITEKEHETFVEKEFPLVLTFDALYKFKEHWVFVLGAGGEFEKNENLFIVRAGIEYEVEFGNHWDVSPTIVYDHRSNNSSTWGIGIGIGKRF</sequence>
<name>A0A176TE48_9FLAO</name>
<evidence type="ECO:0000313" key="2">
    <source>
        <dbReference type="Proteomes" id="UP000076923"/>
    </source>
</evidence>
<proteinExistence type="predicted"/>
<dbReference type="RefSeq" id="WP_068448261.1">
    <property type="nucleotide sequence ID" value="NZ_CP150660.1"/>
</dbReference>
<evidence type="ECO:0008006" key="3">
    <source>
        <dbReference type="Google" id="ProtNLM"/>
    </source>
</evidence>
<dbReference type="AlphaFoldDB" id="A0A176TE48"/>
<accession>A0A176TE48</accession>
<comment type="caution">
    <text evidence="1">The sequence shown here is derived from an EMBL/GenBank/DDBJ whole genome shotgun (WGS) entry which is preliminary data.</text>
</comment>
<dbReference type="EMBL" id="LVWE01000005">
    <property type="protein sequence ID" value="OAD46039.1"/>
    <property type="molecule type" value="Genomic_DNA"/>
</dbReference>
<protein>
    <recommendedName>
        <fullName evidence="3">Outer membrane protein beta-barrel domain-containing protein</fullName>
    </recommendedName>
</protein>